<proteinExistence type="predicted"/>
<dbReference type="EMBL" id="BOPF01000003">
    <property type="protein sequence ID" value="GIJ44239.1"/>
    <property type="molecule type" value="Genomic_DNA"/>
</dbReference>
<evidence type="ECO:0000313" key="2">
    <source>
        <dbReference type="Proteomes" id="UP000619260"/>
    </source>
</evidence>
<dbReference type="InterPro" id="IPR029063">
    <property type="entry name" value="SAM-dependent_MTases_sf"/>
</dbReference>
<dbReference type="SUPFAM" id="SSF53335">
    <property type="entry name" value="S-adenosyl-L-methionine-dependent methyltransferases"/>
    <property type="match status" value="1"/>
</dbReference>
<evidence type="ECO:0008006" key="3">
    <source>
        <dbReference type="Google" id="ProtNLM"/>
    </source>
</evidence>
<keyword evidence="2" id="KW-1185">Reference proteome</keyword>
<dbReference type="Gene3D" id="3.40.50.150">
    <property type="entry name" value="Vaccinia Virus protein VP39"/>
    <property type="match status" value="1"/>
</dbReference>
<dbReference type="GO" id="GO:0042054">
    <property type="term" value="F:histone methyltransferase activity"/>
    <property type="evidence" value="ECO:0007669"/>
    <property type="project" value="TreeGrafter"/>
</dbReference>
<name>A0A8J3YFJ8_9ACTN</name>
<organism evidence="1 2">
    <name type="scientific">Virgisporangium aliadipatigenens</name>
    <dbReference type="NCBI Taxonomy" id="741659"/>
    <lineage>
        <taxon>Bacteria</taxon>
        <taxon>Bacillati</taxon>
        <taxon>Actinomycetota</taxon>
        <taxon>Actinomycetes</taxon>
        <taxon>Micromonosporales</taxon>
        <taxon>Micromonosporaceae</taxon>
        <taxon>Virgisporangium</taxon>
    </lineage>
</organism>
<dbReference type="Proteomes" id="UP000619260">
    <property type="component" value="Unassembled WGS sequence"/>
</dbReference>
<dbReference type="GO" id="GO:0016274">
    <property type="term" value="F:protein-arginine N-methyltransferase activity"/>
    <property type="evidence" value="ECO:0007669"/>
    <property type="project" value="InterPro"/>
</dbReference>
<reference evidence="1" key="1">
    <citation type="submission" date="2021-01" db="EMBL/GenBank/DDBJ databases">
        <title>Whole genome shotgun sequence of Virgisporangium aliadipatigenens NBRC 105644.</title>
        <authorList>
            <person name="Komaki H."/>
            <person name="Tamura T."/>
        </authorList>
    </citation>
    <scope>NUCLEOTIDE SEQUENCE</scope>
    <source>
        <strain evidence="1">NBRC 105644</strain>
    </source>
</reference>
<gene>
    <name evidence="1" type="ORF">Val02_11250</name>
</gene>
<dbReference type="PANTHER" id="PTHR11006:SF4">
    <property type="entry name" value="PROTEIN ARGININE N-METHYLTRANSFERASE 7"/>
    <property type="match status" value="1"/>
</dbReference>
<comment type="caution">
    <text evidence="1">The sequence shown here is derived from an EMBL/GenBank/DDBJ whole genome shotgun (WGS) entry which is preliminary data.</text>
</comment>
<protein>
    <recommendedName>
        <fullName evidence="3">Protein arginine N-methyltransferase 1</fullName>
    </recommendedName>
</protein>
<dbReference type="PANTHER" id="PTHR11006">
    <property type="entry name" value="PROTEIN ARGININE N-METHYLTRANSFERASE"/>
    <property type="match status" value="1"/>
</dbReference>
<sequence length="338" mass="36773">MGLWPSVGEYPCYDPYLYFFMSNDTIRNEAFRTALAPLVDGRTVLDIGTGRDLNWAMEAARHGARLVIAVEEIEDSYRAALQRLVKAAEVTTIDLFRGRSFDLEPPQRAEVCVAELIGNIASSEGMLAVMADARTRLLTPDAVVVPAACATMIGAMSLRSLHPGGPAFSYDGLTYLQQVFERYGRAFDIRLAVTDPDPAGIVSTAEPVESLTFDGSEPCESSTKVRLTVERAGEIDGFMLWIRLAAGGDARVLDSLTDRTSWSPVYLPVFDPPVEVHSGETVDIEFSRRTSDDGIHPDYLLRATLATAAGTVEGSYLSAHHGPVLGGHAIYRELWGIG</sequence>
<accession>A0A8J3YFJ8</accession>
<dbReference type="InterPro" id="IPR025799">
    <property type="entry name" value="Arg_MeTrfase"/>
</dbReference>
<evidence type="ECO:0000313" key="1">
    <source>
        <dbReference type="EMBL" id="GIJ44239.1"/>
    </source>
</evidence>
<dbReference type="AlphaFoldDB" id="A0A8J3YFJ8"/>